<gene>
    <name evidence="2" type="ORF">BTMF_LOCUS11665</name>
</gene>
<dbReference type="Proteomes" id="UP000280834">
    <property type="component" value="Unassembled WGS sequence"/>
</dbReference>
<evidence type="ECO:0000313" key="2">
    <source>
        <dbReference type="EMBL" id="VDO39853.1"/>
    </source>
</evidence>
<dbReference type="AlphaFoldDB" id="A0A0R3R0X9"/>
<evidence type="ECO:0000313" key="3">
    <source>
        <dbReference type="Proteomes" id="UP000280834"/>
    </source>
</evidence>
<feature type="region of interest" description="Disordered" evidence="1">
    <location>
        <begin position="102"/>
        <end position="124"/>
    </location>
</feature>
<reference evidence="2 3" key="2">
    <citation type="submission" date="2018-11" db="EMBL/GenBank/DDBJ databases">
        <authorList>
            <consortium name="Pathogen Informatics"/>
        </authorList>
    </citation>
    <scope>NUCLEOTIDE SEQUENCE [LARGE SCALE GENOMIC DNA]</scope>
</reference>
<organism evidence="4">
    <name type="scientific">Brugia timori</name>
    <dbReference type="NCBI Taxonomy" id="42155"/>
    <lineage>
        <taxon>Eukaryota</taxon>
        <taxon>Metazoa</taxon>
        <taxon>Ecdysozoa</taxon>
        <taxon>Nematoda</taxon>
        <taxon>Chromadorea</taxon>
        <taxon>Rhabditida</taxon>
        <taxon>Spirurina</taxon>
        <taxon>Spiruromorpha</taxon>
        <taxon>Filarioidea</taxon>
        <taxon>Onchocercidae</taxon>
        <taxon>Brugia</taxon>
    </lineage>
</organism>
<evidence type="ECO:0000256" key="1">
    <source>
        <dbReference type="SAM" id="MobiDB-lite"/>
    </source>
</evidence>
<protein>
    <submittedName>
        <fullName evidence="2 4">Uncharacterized protein</fullName>
    </submittedName>
</protein>
<evidence type="ECO:0000313" key="4">
    <source>
        <dbReference type="WBParaSite" id="BTMF_0001366601-mRNA-1"/>
    </source>
</evidence>
<dbReference type="WBParaSite" id="BTMF_0001366601-mRNA-1">
    <property type="protein sequence ID" value="BTMF_0001366601-mRNA-1"/>
    <property type="gene ID" value="BTMF_0001366601"/>
</dbReference>
<reference evidence="4" key="1">
    <citation type="submission" date="2017-02" db="UniProtKB">
        <authorList>
            <consortium name="WormBaseParasite"/>
        </authorList>
    </citation>
    <scope>IDENTIFICATION</scope>
</reference>
<proteinExistence type="predicted"/>
<name>A0A0R3R0X9_9BILA</name>
<sequence>MFVALLHTTMRKTFPPKIQEMRSDTKVSIARKLPLLFLTLRNPLCTISMVPVKNRIDRSTDKQQKNNVTQRTRKRVSCRERWLKKYYNLSLLGWLTKPLSPLQSEESDDEPISSSPPPNQLSQNLRIENEPGSIQLAEAPNDSQFPVSSIQLFTETVIPQVEPDNLALILPAEEPCDQPPSHLPNMIQRVRQSKLCIDPKNFVVPFTPIIIEERLAGTNEVHTTVINTCGMTSLPYTLHDDDPFDTKYPNPKTLLPPISVFLNFRRVRRS</sequence>
<dbReference type="EMBL" id="UZAG01018497">
    <property type="protein sequence ID" value="VDO39853.1"/>
    <property type="molecule type" value="Genomic_DNA"/>
</dbReference>
<keyword evidence="3" id="KW-1185">Reference proteome</keyword>
<accession>A0A0R3R0X9</accession>